<keyword evidence="11" id="KW-1133">Transmembrane helix</keyword>
<gene>
    <name evidence="21" type="ORF">OFUS_LOCUS17284</name>
</gene>
<organism evidence="21 22">
    <name type="scientific">Owenia fusiformis</name>
    <name type="common">Polychaete worm</name>
    <dbReference type="NCBI Taxonomy" id="6347"/>
    <lineage>
        <taxon>Eukaryota</taxon>
        <taxon>Metazoa</taxon>
        <taxon>Spiralia</taxon>
        <taxon>Lophotrochozoa</taxon>
        <taxon>Annelida</taxon>
        <taxon>Polychaeta</taxon>
        <taxon>Sedentaria</taxon>
        <taxon>Canalipalpata</taxon>
        <taxon>Sabellida</taxon>
        <taxon>Oweniida</taxon>
        <taxon>Oweniidae</taxon>
        <taxon>Owenia</taxon>
    </lineage>
</organism>
<dbReference type="PANTHER" id="PTHR46420">
    <property type="entry name" value="BETA-1,4-GLUCURONYLTRANSFERASE 1"/>
    <property type="match status" value="1"/>
</dbReference>
<dbReference type="GO" id="GO:0015020">
    <property type="term" value="F:glucuronosyltransferase activity"/>
    <property type="evidence" value="ECO:0007669"/>
    <property type="project" value="InterPro"/>
</dbReference>
<evidence type="ECO:0000256" key="11">
    <source>
        <dbReference type="ARBA" id="ARBA00022989"/>
    </source>
</evidence>
<dbReference type="OrthoDB" id="9974378at2759"/>
<comment type="pathway">
    <text evidence="3">Protein modification; protein glycosylation.</text>
</comment>
<keyword evidence="15" id="KW-0464">Manganese</keyword>
<keyword evidence="9" id="KW-0479">Metal-binding</keyword>
<comment type="cofactor">
    <cofactor evidence="1">
        <name>Mn(2+)</name>
        <dbReference type="ChEBI" id="CHEBI:29035"/>
    </cofactor>
</comment>
<dbReference type="Proteomes" id="UP000749559">
    <property type="component" value="Unassembled WGS sequence"/>
</dbReference>
<evidence type="ECO:0000256" key="14">
    <source>
        <dbReference type="ARBA" id="ARBA00023180"/>
    </source>
</evidence>
<dbReference type="EMBL" id="CAIIXF020000008">
    <property type="protein sequence ID" value="CAH1792298.1"/>
    <property type="molecule type" value="Genomic_DNA"/>
</dbReference>
<evidence type="ECO:0000256" key="12">
    <source>
        <dbReference type="ARBA" id="ARBA00023034"/>
    </source>
</evidence>
<dbReference type="PANTHER" id="PTHR46420:SF1">
    <property type="entry name" value="BETA-1,4-GLUCURONYLTRANSFERASE 1"/>
    <property type="match status" value="1"/>
</dbReference>
<evidence type="ECO:0000256" key="15">
    <source>
        <dbReference type="ARBA" id="ARBA00023211"/>
    </source>
</evidence>
<evidence type="ECO:0000256" key="17">
    <source>
        <dbReference type="ARBA" id="ARBA00032175"/>
    </source>
</evidence>
<keyword evidence="10" id="KW-0735">Signal-anchor</keyword>
<protein>
    <recommendedName>
        <fullName evidence="5">Beta-1,4-glucuronyltransferase 1</fullName>
    </recommendedName>
    <alternativeName>
        <fullName evidence="16">I-beta-1,3-N-acetylglucosaminyltransferase</fullName>
    </alternativeName>
    <alternativeName>
        <fullName evidence="19">N-acetyllactosaminide beta-1,3-N-acetylglucosaminyltransferase</fullName>
    </alternativeName>
    <alternativeName>
        <fullName evidence="17">Poly-N-acetyllactosamine extension enzyme</fullName>
    </alternativeName>
    <alternativeName>
        <fullName evidence="18">UDP-GlcNAc:betaGal beta-1,3-N-acetylglucosaminyltransferase 1</fullName>
    </alternativeName>
</protein>
<keyword evidence="22" id="KW-1185">Reference proteome</keyword>
<evidence type="ECO:0000256" key="9">
    <source>
        <dbReference type="ARBA" id="ARBA00022723"/>
    </source>
</evidence>
<evidence type="ECO:0000313" key="21">
    <source>
        <dbReference type="EMBL" id="CAH1792298.1"/>
    </source>
</evidence>
<comment type="caution">
    <text evidence="21">The sequence shown here is derived from an EMBL/GenBank/DDBJ whole genome shotgun (WGS) entry which is preliminary data.</text>
</comment>
<evidence type="ECO:0000256" key="8">
    <source>
        <dbReference type="ARBA" id="ARBA00022692"/>
    </source>
</evidence>
<evidence type="ECO:0000256" key="7">
    <source>
        <dbReference type="ARBA" id="ARBA00022679"/>
    </source>
</evidence>
<evidence type="ECO:0000256" key="19">
    <source>
        <dbReference type="ARBA" id="ARBA00033291"/>
    </source>
</evidence>
<keyword evidence="14" id="KW-0325">Glycoprotein</keyword>
<keyword evidence="12" id="KW-0333">Golgi apparatus</keyword>
<evidence type="ECO:0000256" key="5">
    <source>
        <dbReference type="ARBA" id="ARBA00017962"/>
    </source>
</evidence>
<dbReference type="PROSITE" id="PS51257">
    <property type="entry name" value="PROKAR_LIPOPROTEIN"/>
    <property type="match status" value="1"/>
</dbReference>
<keyword evidence="13" id="KW-0472">Membrane</keyword>
<keyword evidence="8" id="KW-0812">Transmembrane</keyword>
<keyword evidence="7" id="KW-0808">Transferase</keyword>
<evidence type="ECO:0000256" key="4">
    <source>
        <dbReference type="ARBA" id="ARBA00008539"/>
    </source>
</evidence>
<dbReference type="AlphaFoldDB" id="A0A8S4PGF1"/>
<evidence type="ECO:0000256" key="10">
    <source>
        <dbReference type="ARBA" id="ARBA00022968"/>
    </source>
</evidence>
<evidence type="ECO:0000256" key="18">
    <source>
        <dbReference type="ARBA" id="ARBA00032181"/>
    </source>
</evidence>
<dbReference type="InterPro" id="IPR043189">
    <property type="entry name" value="B4GAT1"/>
</dbReference>
<dbReference type="Gene3D" id="3.90.550.10">
    <property type="entry name" value="Spore Coat Polysaccharide Biosynthesis Protein SpsA, Chain A"/>
    <property type="match status" value="1"/>
</dbReference>
<evidence type="ECO:0000256" key="16">
    <source>
        <dbReference type="ARBA" id="ARBA00030723"/>
    </source>
</evidence>
<name>A0A8S4PGF1_OWEFU</name>
<dbReference type="GO" id="GO:0046872">
    <property type="term" value="F:metal ion binding"/>
    <property type="evidence" value="ECO:0007669"/>
    <property type="project" value="UniProtKB-KW"/>
</dbReference>
<comment type="catalytic activity">
    <reaction evidence="20">
        <text>3-O-[beta-D-Xyl-(1-&gt;4)-Rib-ol-P-Rib-ol-P-3-beta-D-GalNAc-(1-&gt;3)-beta-D-GlcNAc-(1-&gt;4)-(O-6-P-alpha-D-Man)]-Thr-[protein] + UDP-alpha-D-glucuronate = 3-O-[beta-D-GlcA-(1-&gt;3)-beta-D-Xyl-(1-&gt;4)-Rib-ol-P-Rib-ol-P-3-beta-D-GalNAc-(1-&gt;3)-beta-D-GlcNAc-(1-&gt;4)-(O-6-P-alpha-D-Man)]-Thr-[protein] + UDP + H(+)</text>
        <dbReference type="Rhea" id="RHEA:46860"/>
        <dbReference type="Rhea" id="RHEA-COMP:15023"/>
        <dbReference type="Rhea" id="RHEA-COMP:17482"/>
        <dbReference type="ChEBI" id="CHEBI:15378"/>
        <dbReference type="ChEBI" id="CHEBI:58052"/>
        <dbReference type="ChEBI" id="CHEBI:58223"/>
        <dbReference type="ChEBI" id="CHEBI:142405"/>
        <dbReference type="ChEBI" id="CHEBI:177336"/>
    </reaction>
</comment>
<evidence type="ECO:0000256" key="20">
    <source>
        <dbReference type="ARBA" id="ARBA00047852"/>
    </source>
</evidence>
<evidence type="ECO:0000313" key="22">
    <source>
        <dbReference type="Proteomes" id="UP000749559"/>
    </source>
</evidence>
<proteinExistence type="inferred from homology"/>
<evidence type="ECO:0000256" key="6">
    <source>
        <dbReference type="ARBA" id="ARBA00022676"/>
    </source>
</evidence>
<comment type="similarity">
    <text evidence="4">Belongs to the glycosyltransferase 49 family.</text>
</comment>
<evidence type="ECO:0000256" key="3">
    <source>
        <dbReference type="ARBA" id="ARBA00004922"/>
    </source>
</evidence>
<sequence>MKILCFRMTWLRLIVILVIALACLQLLHMSMLSQLEIRNNQFEIKKSRFIFKKVALKQFQEIQNALHGSSILDSSGQYRIIHFLLKSKTQQEESQNNVNGLTLLTQCSANRLHYLIDLANQWSAPISIAVFTISKDIKNVVRTLLYLQFCVPAIREYVSIHLVFPFASNIEAITETDIDMPHDVCHNLKDELQKRYNTTLNYDLQGVPYPNNLLRNIALRNAHTDHIFLIDIDFIPSKNLHSNFLNFAQTNGIFDINRSVYEKTVYVVPAFETRNKISIPSNKDELLLQWKKSEIRPFYYELCWKCQKQLDYEAWGLANSTKSVTVAYEIEWKDPWEPFYITRKTIPVYDERFKQYGFNRISQVCEVHFAGYTFAVLNNAFLLHKGYKLPSNFHKTKEQEQQRNRILFRQFKEQLKTKYPNSTRRCY</sequence>
<evidence type="ECO:0000256" key="13">
    <source>
        <dbReference type="ARBA" id="ARBA00023136"/>
    </source>
</evidence>
<dbReference type="GO" id="GO:0035269">
    <property type="term" value="P:protein O-linked glycosylation via mannose"/>
    <property type="evidence" value="ECO:0007669"/>
    <property type="project" value="TreeGrafter"/>
</dbReference>
<dbReference type="GO" id="GO:0000139">
    <property type="term" value="C:Golgi membrane"/>
    <property type="evidence" value="ECO:0007669"/>
    <property type="project" value="UniProtKB-SubCell"/>
</dbReference>
<comment type="subcellular location">
    <subcellularLocation>
        <location evidence="2">Golgi apparatus membrane</location>
        <topology evidence="2">Single-pass type II membrane protein</topology>
    </subcellularLocation>
</comment>
<keyword evidence="6" id="KW-0328">Glycosyltransferase</keyword>
<evidence type="ECO:0000256" key="2">
    <source>
        <dbReference type="ARBA" id="ARBA00004323"/>
    </source>
</evidence>
<dbReference type="Pfam" id="PF13896">
    <property type="entry name" value="Glyco_transf_49"/>
    <property type="match status" value="1"/>
</dbReference>
<dbReference type="InterPro" id="IPR029044">
    <property type="entry name" value="Nucleotide-diphossugar_trans"/>
</dbReference>
<accession>A0A8S4PGF1</accession>
<evidence type="ECO:0000256" key="1">
    <source>
        <dbReference type="ARBA" id="ARBA00001936"/>
    </source>
</evidence>
<reference evidence="21" key="1">
    <citation type="submission" date="2022-03" db="EMBL/GenBank/DDBJ databases">
        <authorList>
            <person name="Martin C."/>
        </authorList>
    </citation>
    <scope>NUCLEOTIDE SEQUENCE</scope>
</reference>